<dbReference type="SUPFAM" id="SSF54637">
    <property type="entry name" value="Thioesterase/thiol ester dehydrase-isomerase"/>
    <property type="match status" value="1"/>
</dbReference>
<reference evidence="2" key="1">
    <citation type="journal article" date="2023" name="Mol. Phylogenet. Evol.">
        <title>Genome-scale phylogeny and comparative genomics of the fungal order Sordariales.</title>
        <authorList>
            <person name="Hensen N."/>
            <person name="Bonometti L."/>
            <person name="Westerberg I."/>
            <person name="Brannstrom I.O."/>
            <person name="Guillou S."/>
            <person name="Cros-Aarteil S."/>
            <person name="Calhoun S."/>
            <person name="Haridas S."/>
            <person name="Kuo A."/>
            <person name="Mondo S."/>
            <person name="Pangilinan J."/>
            <person name="Riley R."/>
            <person name="LaButti K."/>
            <person name="Andreopoulos B."/>
            <person name="Lipzen A."/>
            <person name="Chen C."/>
            <person name="Yan M."/>
            <person name="Daum C."/>
            <person name="Ng V."/>
            <person name="Clum A."/>
            <person name="Steindorff A."/>
            <person name="Ohm R.A."/>
            <person name="Martin F."/>
            <person name="Silar P."/>
            <person name="Natvig D.O."/>
            <person name="Lalanne C."/>
            <person name="Gautier V."/>
            <person name="Ament-Velasquez S.L."/>
            <person name="Kruys A."/>
            <person name="Hutchinson M.I."/>
            <person name="Powell A.J."/>
            <person name="Barry K."/>
            <person name="Miller A.N."/>
            <person name="Grigoriev I.V."/>
            <person name="Debuchy R."/>
            <person name="Gladieux P."/>
            <person name="Hiltunen Thoren M."/>
            <person name="Johannesson H."/>
        </authorList>
    </citation>
    <scope>NUCLEOTIDE SEQUENCE</scope>
    <source>
        <strain evidence="2">PSN309</strain>
    </source>
</reference>
<organism evidence="2 3">
    <name type="scientific">Podospora australis</name>
    <dbReference type="NCBI Taxonomy" id="1536484"/>
    <lineage>
        <taxon>Eukaryota</taxon>
        <taxon>Fungi</taxon>
        <taxon>Dikarya</taxon>
        <taxon>Ascomycota</taxon>
        <taxon>Pezizomycotina</taxon>
        <taxon>Sordariomycetes</taxon>
        <taxon>Sordariomycetidae</taxon>
        <taxon>Sordariales</taxon>
        <taxon>Podosporaceae</taxon>
        <taxon>Podospora</taxon>
    </lineage>
</organism>
<evidence type="ECO:0000313" key="3">
    <source>
        <dbReference type="Proteomes" id="UP001302126"/>
    </source>
</evidence>
<accession>A0AAN7ALM9</accession>
<sequence length="305" mass="34738">MPILLSLPRPARGSAIRVLAQSSHATTNPTTISLRRPFSVSSSRQNSTSSEQQLPPPPPSRWISDLRERLGKCLIFGCNDQQVTRASSVLRALAEEWKELLAGSEGFLTDGRRGLDNRQIAWGEMDSFGHVNNVNYYRYAESARVNWITNFAVHVDPKHRQQWAELMTPKSTGLIMRSLKCDFKFPMIYPDSISVFHKLRCKPEGEPAPSNFMLDCIVLSHQHRRISARLEEDIVVYDYKTARKTSMPDFMVELFHKTWSAQTAEEVRARTRIWELISAVEKLEKETWDREDAVEDMGSAGKGSA</sequence>
<dbReference type="GO" id="GO:0047617">
    <property type="term" value="F:fatty acyl-CoA hydrolase activity"/>
    <property type="evidence" value="ECO:0007669"/>
    <property type="project" value="TreeGrafter"/>
</dbReference>
<evidence type="ECO:0000256" key="1">
    <source>
        <dbReference type="SAM" id="MobiDB-lite"/>
    </source>
</evidence>
<reference evidence="2" key="2">
    <citation type="submission" date="2023-05" db="EMBL/GenBank/DDBJ databases">
        <authorList>
            <consortium name="Lawrence Berkeley National Laboratory"/>
            <person name="Steindorff A."/>
            <person name="Hensen N."/>
            <person name="Bonometti L."/>
            <person name="Westerberg I."/>
            <person name="Brannstrom I.O."/>
            <person name="Guillou S."/>
            <person name="Cros-Aarteil S."/>
            <person name="Calhoun S."/>
            <person name="Haridas S."/>
            <person name="Kuo A."/>
            <person name="Mondo S."/>
            <person name="Pangilinan J."/>
            <person name="Riley R."/>
            <person name="Labutti K."/>
            <person name="Andreopoulos B."/>
            <person name="Lipzen A."/>
            <person name="Chen C."/>
            <person name="Yanf M."/>
            <person name="Daum C."/>
            <person name="Ng V."/>
            <person name="Clum A."/>
            <person name="Ohm R."/>
            <person name="Martin F."/>
            <person name="Silar P."/>
            <person name="Natvig D."/>
            <person name="Lalanne C."/>
            <person name="Gautier V."/>
            <person name="Ament-Velasquez S.L."/>
            <person name="Kruys A."/>
            <person name="Hutchinson M.I."/>
            <person name="Powell A.J."/>
            <person name="Barry K."/>
            <person name="Miller A.N."/>
            <person name="Grigoriev I.V."/>
            <person name="Debuchy R."/>
            <person name="Gladieux P."/>
            <person name="Thoren M.H."/>
            <person name="Johannesson H."/>
        </authorList>
    </citation>
    <scope>NUCLEOTIDE SEQUENCE</scope>
    <source>
        <strain evidence="2">PSN309</strain>
    </source>
</reference>
<evidence type="ECO:0000313" key="2">
    <source>
        <dbReference type="EMBL" id="KAK4191274.1"/>
    </source>
</evidence>
<dbReference type="PANTHER" id="PTHR31793:SF39">
    <property type="entry name" value="THIOESTERASE_THIOL ESTER DEHYDRASE-ISOMERASE"/>
    <property type="match status" value="1"/>
</dbReference>
<gene>
    <name evidence="2" type="ORF">QBC35DRAFT_26045</name>
</gene>
<dbReference type="AlphaFoldDB" id="A0AAN7ALM9"/>
<keyword evidence="3" id="KW-1185">Reference proteome</keyword>
<dbReference type="PANTHER" id="PTHR31793">
    <property type="entry name" value="4-HYDROXYBENZOYL-COA THIOESTERASE FAMILY MEMBER"/>
    <property type="match status" value="1"/>
</dbReference>
<feature type="compositionally biased region" description="Low complexity" evidence="1">
    <location>
        <begin position="39"/>
        <end position="53"/>
    </location>
</feature>
<dbReference type="InterPro" id="IPR029069">
    <property type="entry name" value="HotDog_dom_sf"/>
</dbReference>
<comment type="caution">
    <text evidence="2">The sequence shown here is derived from an EMBL/GenBank/DDBJ whole genome shotgun (WGS) entry which is preliminary data.</text>
</comment>
<dbReference type="Pfam" id="PF13279">
    <property type="entry name" value="4HBT_2"/>
    <property type="match status" value="1"/>
</dbReference>
<protein>
    <submittedName>
        <fullName evidence="2">Thioesterase-like superfamily-domain-containing protein</fullName>
    </submittedName>
</protein>
<feature type="region of interest" description="Disordered" evidence="1">
    <location>
        <begin position="26"/>
        <end position="60"/>
    </location>
</feature>
<name>A0AAN7ALM9_9PEZI</name>
<dbReference type="CDD" id="cd00586">
    <property type="entry name" value="4HBT"/>
    <property type="match status" value="1"/>
</dbReference>
<dbReference type="Gene3D" id="3.10.129.10">
    <property type="entry name" value="Hotdog Thioesterase"/>
    <property type="match status" value="1"/>
</dbReference>
<proteinExistence type="predicted"/>
<dbReference type="InterPro" id="IPR050563">
    <property type="entry name" value="4-hydroxybenzoyl-CoA_TE"/>
</dbReference>
<dbReference type="EMBL" id="MU864360">
    <property type="protein sequence ID" value="KAK4191274.1"/>
    <property type="molecule type" value="Genomic_DNA"/>
</dbReference>
<dbReference type="Proteomes" id="UP001302126">
    <property type="component" value="Unassembled WGS sequence"/>
</dbReference>